<protein>
    <submittedName>
        <fullName evidence="2">Uncharacterized protein</fullName>
    </submittedName>
</protein>
<name>M8BAJ3_AEGTA</name>
<dbReference type="EnsemblPlants" id="EMT10675">
    <property type="protein sequence ID" value="EMT10675"/>
    <property type="gene ID" value="F775_24672"/>
</dbReference>
<accession>M8BAJ3</accession>
<proteinExistence type="predicted"/>
<feature type="compositionally biased region" description="Polar residues" evidence="1">
    <location>
        <begin position="694"/>
        <end position="707"/>
    </location>
</feature>
<feature type="region of interest" description="Disordered" evidence="1">
    <location>
        <begin position="85"/>
        <end position="105"/>
    </location>
</feature>
<feature type="compositionally biased region" description="Basic and acidic residues" evidence="1">
    <location>
        <begin position="96"/>
        <end position="105"/>
    </location>
</feature>
<reference evidence="2" key="1">
    <citation type="submission" date="2015-06" db="UniProtKB">
        <authorList>
            <consortium name="EnsemblPlants"/>
        </authorList>
    </citation>
    <scope>IDENTIFICATION</scope>
</reference>
<feature type="compositionally biased region" description="Polar residues" evidence="1">
    <location>
        <begin position="85"/>
        <end position="94"/>
    </location>
</feature>
<feature type="region of interest" description="Disordered" evidence="1">
    <location>
        <begin position="124"/>
        <end position="157"/>
    </location>
</feature>
<evidence type="ECO:0000313" key="2">
    <source>
        <dbReference type="EnsemblPlants" id="EMT10675"/>
    </source>
</evidence>
<feature type="region of interest" description="Disordered" evidence="1">
    <location>
        <begin position="644"/>
        <end position="719"/>
    </location>
</feature>
<dbReference type="AlphaFoldDB" id="M8BAJ3"/>
<evidence type="ECO:0000256" key="1">
    <source>
        <dbReference type="SAM" id="MobiDB-lite"/>
    </source>
</evidence>
<organism evidence="2">
    <name type="scientific">Aegilops tauschii</name>
    <name type="common">Tausch's goatgrass</name>
    <name type="synonym">Aegilops squarrosa</name>
    <dbReference type="NCBI Taxonomy" id="37682"/>
    <lineage>
        <taxon>Eukaryota</taxon>
        <taxon>Viridiplantae</taxon>
        <taxon>Streptophyta</taxon>
        <taxon>Embryophyta</taxon>
        <taxon>Tracheophyta</taxon>
        <taxon>Spermatophyta</taxon>
        <taxon>Magnoliopsida</taxon>
        <taxon>Liliopsida</taxon>
        <taxon>Poales</taxon>
        <taxon>Poaceae</taxon>
        <taxon>BOP clade</taxon>
        <taxon>Pooideae</taxon>
        <taxon>Triticodae</taxon>
        <taxon>Triticeae</taxon>
        <taxon>Triticinae</taxon>
        <taxon>Aegilops</taxon>
    </lineage>
</organism>
<sequence>MEHCVSKVWIEMKQMGRWVDVGAVVVGPIVVGGIGDDDVALHATDDAVLLALELGHPRRLPLGLLNAESERLGVDPRSRWASVSAVTAKSTPSSGHEGRMTDPKYPELTPLLEMVHRRRVEREAVEAEMASRKKRGAELKKPTQGGAPGEEEQSELRTVLESASRRLGSGGGHDVKRDMLALFEASIRVASKRQSKMTDIPHFYLPEKATFADLMKLKMEKLQRYESVKSFDIEGLSPVTPPTELDTYQIIDITRPSDTDPEKAISVAQILSRETDNYFAAVRPTPDPTAAGGFFVFSNIILPWFFGKCHQMSCSSRYAKIENMQVCRDSIYLLVEEILRLDDENCKHITGYMISLLEIGMFLFGEFPRMQGPVDLLQDNFDLDLIIHLTAEVLFDMRNWSYLSKTGFAFYLGMVETWLDVIGHKETFLAGWKKMTAAVTKFEKSGHKLDLLGANGYFSLRKLVGNRLHLLKFDEEYVKRLIIRKCRQHKGRMEALKEDTNQVQLKDHEGENKNGETVEPEIADDLAWKKAKKEYEYWLSLMVEDRDMLIKVLCELNVDLFDKDQSEGHRCIMHGCHSCRLKRIHIRKEINLEEYQRFPELYGSMHVAYNARPGPLPPQGYTYLSWPQSLQLYGGAPIFDSAHPGSFPQAHAHPSRPQSLQLYGGVPTANSAQAGSLPQGYAHVSRPQPYGGVPTSNSAQPGSSPQGYAQPCRPQQYRR</sequence>
<feature type="compositionally biased region" description="Basic and acidic residues" evidence="1">
    <location>
        <begin position="124"/>
        <end position="141"/>
    </location>
</feature>